<keyword evidence="3" id="KW-0378">Hydrolase</keyword>
<dbReference type="Proteomes" id="UP001341135">
    <property type="component" value="Chromosome"/>
</dbReference>
<evidence type="ECO:0000256" key="6">
    <source>
        <dbReference type="ARBA" id="ARBA00023034"/>
    </source>
</evidence>
<dbReference type="Gene3D" id="3.20.20.80">
    <property type="entry name" value="Glycosidases"/>
    <property type="match status" value="1"/>
</dbReference>
<keyword evidence="5" id="KW-1133">Transmembrane helix</keyword>
<gene>
    <name evidence="8" type="ORF">PABY_02070</name>
</gene>
<evidence type="ECO:0000313" key="9">
    <source>
        <dbReference type="Proteomes" id="UP001341135"/>
    </source>
</evidence>
<evidence type="ECO:0000256" key="2">
    <source>
        <dbReference type="ARBA" id="ARBA00022692"/>
    </source>
</evidence>
<organism evidence="8 9">
    <name type="scientific">Pyrodictium abyssi</name>
    <dbReference type="NCBI Taxonomy" id="54256"/>
    <lineage>
        <taxon>Archaea</taxon>
        <taxon>Thermoproteota</taxon>
        <taxon>Thermoprotei</taxon>
        <taxon>Desulfurococcales</taxon>
        <taxon>Pyrodictiaceae</taxon>
        <taxon>Pyrodictium</taxon>
    </lineage>
</organism>
<evidence type="ECO:0000256" key="7">
    <source>
        <dbReference type="ARBA" id="ARBA00023136"/>
    </source>
</evidence>
<evidence type="ECO:0000256" key="3">
    <source>
        <dbReference type="ARBA" id="ARBA00022801"/>
    </source>
</evidence>
<evidence type="ECO:0000256" key="5">
    <source>
        <dbReference type="ARBA" id="ARBA00022989"/>
    </source>
</evidence>
<sequence length="350" mass="40720">MKPIALFIAVLLPLGLIVTAHAEQNPIVAVYFYAWYGEGLGGRHWNDSAYTPIVDEPLIGYYSSLDPDTIEWQLRLLKQAGIDVLFISWWGPNSYEDRAARLVFENLKRFDLKAAILVEPYLGGDPSLYDYEWWLQVLDYIKKNYIDKYPSVYFRWEGKPLVLAYNPIGMKCRPNTDEFTVRIVGNDIDNAGYQDWDLWPDYLAPWTTDKPIELRVRQDGYVAIAPRFDDRVFCELGVRTGCDQRLLDPNYTLQAYVKQWEWILQHKDQVRLIAIYSWNEYHERSQIEPHYDATKPEPLVYDPYALTRAYTEKLRGIEYSKEYKALAQGLGQIMGVAFLAGAAAQFIRRA</sequence>
<evidence type="ECO:0000256" key="1">
    <source>
        <dbReference type="ARBA" id="ARBA00004323"/>
    </source>
</evidence>
<dbReference type="EMBL" id="AP028907">
    <property type="protein sequence ID" value="BES80640.1"/>
    <property type="molecule type" value="Genomic_DNA"/>
</dbReference>
<dbReference type="PANTHER" id="PTHR13572:SF4">
    <property type="entry name" value="RE57134P"/>
    <property type="match status" value="1"/>
</dbReference>
<dbReference type="Pfam" id="PF16317">
    <property type="entry name" value="Glyco_hydro_99"/>
    <property type="match status" value="1"/>
</dbReference>
<keyword evidence="6" id="KW-0333">Golgi apparatus</keyword>
<dbReference type="GeneID" id="89288235"/>
<name>A0ABN6ZK71_9CREN</name>
<keyword evidence="9" id="KW-1185">Reference proteome</keyword>
<protein>
    <submittedName>
        <fullName evidence="8">Uncharacterized protein</fullName>
    </submittedName>
</protein>
<keyword evidence="2" id="KW-0812">Transmembrane</keyword>
<keyword evidence="7" id="KW-0472">Membrane</keyword>
<proteinExistence type="predicted"/>
<reference evidence="8 9" key="1">
    <citation type="submission" date="2023-09" db="EMBL/GenBank/DDBJ databases">
        <title>Pyrofollis japonicus gen. nov. sp. nov., a novel member of the family Pyrodictiaceae isolated from the Iheya North hydrothermal field.</title>
        <authorList>
            <person name="Miyazaki U."/>
            <person name="Sanari M."/>
            <person name="Tame A."/>
            <person name="Kitajima M."/>
            <person name="Okamoto A."/>
            <person name="Sawayama S."/>
            <person name="Miyazaki J."/>
            <person name="Takai K."/>
            <person name="Nakagawa S."/>
        </authorList>
    </citation>
    <scope>NUCLEOTIDE SEQUENCE [LARGE SCALE GENOMIC DNA]</scope>
    <source>
        <strain evidence="8 9">AV2</strain>
    </source>
</reference>
<evidence type="ECO:0000313" key="8">
    <source>
        <dbReference type="EMBL" id="BES80640.1"/>
    </source>
</evidence>
<dbReference type="RefSeq" id="WP_338251059.1">
    <property type="nucleotide sequence ID" value="NZ_AP028907.1"/>
</dbReference>
<keyword evidence="4" id="KW-0735">Signal-anchor</keyword>
<dbReference type="PANTHER" id="PTHR13572">
    <property type="entry name" value="ENDO-ALPHA-1,2-MANNOSIDASE"/>
    <property type="match status" value="1"/>
</dbReference>
<evidence type="ECO:0000256" key="4">
    <source>
        <dbReference type="ARBA" id="ARBA00022968"/>
    </source>
</evidence>
<accession>A0ABN6ZK71</accession>
<comment type="subcellular location">
    <subcellularLocation>
        <location evidence="1">Golgi apparatus membrane</location>
        <topology evidence="1">Single-pass type II membrane protein</topology>
    </subcellularLocation>
</comment>
<dbReference type="InterPro" id="IPR026071">
    <property type="entry name" value="Glyco_Hydrolase_99"/>
</dbReference>